<name>A0ABS9C7H6_9FLAO</name>
<accession>A0ABS9C7H6</accession>
<organism evidence="2 3">
    <name type="scientific">Chryseobacterium indicum</name>
    <dbReference type="NCBI Taxonomy" id="2766954"/>
    <lineage>
        <taxon>Bacteria</taxon>
        <taxon>Pseudomonadati</taxon>
        <taxon>Bacteroidota</taxon>
        <taxon>Flavobacteriia</taxon>
        <taxon>Flavobacteriales</taxon>
        <taxon>Weeksellaceae</taxon>
        <taxon>Chryseobacterium group</taxon>
        <taxon>Chryseobacterium</taxon>
    </lineage>
</organism>
<evidence type="ECO:0008006" key="4">
    <source>
        <dbReference type="Google" id="ProtNLM"/>
    </source>
</evidence>
<protein>
    <recommendedName>
        <fullName evidence="4">LemA family protein</fullName>
    </recommendedName>
</protein>
<gene>
    <name evidence="2" type="ORF">H9Q08_10085</name>
</gene>
<reference evidence="2" key="1">
    <citation type="submission" date="2021-08" db="EMBL/GenBank/DDBJ databases">
        <title>Complete genome sequence of Chryseobacterium sp strain PS-8.</title>
        <authorList>
            <person name="Das S.K."/>
        </authorList>
    </citation>
    <scope>NUCLEOTIDE SEQUENCE</scope>
    <source>
        <strain evidence="2">PS-8</strain>
    </source>
</reference>
<comment type="caution">
    <text evidence="2">The sequence shown here is derived from an EMBL/GenBank/DDBJ whole genome shotgun (WGS) entry which is preliminary data.</text>
</comment>
<keyword evidence="1" id="KW-1133">Transmembrane helix</keyword>
<feature type="transmembrane region" description="Helical" evidence="1">
    <location>
        <begin position="6"/>
        <end position="24"/>
    </location>
</feature>
<keyword evidence="3" id="KW-1185">Reference proteome</keyword>
<keyword evidence="1" id="KW-0812">Transmembrane</keyword>
<evidence type="ECO:0000313" key="2">
    <source>
        <dbReference type="EMBL" id="MCF2219657.1"/>
    </source>
</evidence>
<dbReference type="EMBL" id="JACSGT010000001">
    <property type="protein sequence ID" value="MCF2219657.1"/>
    <property type="molecule type" value="Genomic_DNA"/>
</dbReference>
<dbReference type="RefSeq" id="WP_235131238.1">
    <property type="nucleotide sequence ID" value="NZ_JACSGT010000001.1"/>
</dbReference>
<evidence type="ECO:0000313" key="3">
    <source>
        <dbReference type="Proteomes" id="UP001430374"/>
    </source>
</evidence>
<dbReference type="Proteomes" id="UP001430374">
    <property type="component" value="Unassembled WGS sequence"/>
</dbReference>
<sequence length="179" mass="20842">MVNIDNYILIFSFVLTIFLFYSTYKIKAISQRIRKSYNINEENKINNISLNEEKIDYDYLLIKNELEIIKNSIEELKKDVDLGNSLKATKSYATNQPVVVDIMRETSQISNMSQISNIVVESTSKKYNSILELPGILPITVSKITKKSNKISQKHLEEEVNRRIKGIKPQLRTDIRRRN</sequence>
<evidence type="ECO:0000256" key="1">
    <source>
        <dbReference type="SAM" id="Phobius"/>
    </source>
</evidence>
<proteinExistence type="predicted"/>
<keyword evidence="1" id="KW-0472">Membrane</keyword>